<keyword evidence="1" id="KW-1133">Transmembrane helix</keyword>
<dbReference type="EMBL" id="JAVDQN010000001">
    <property type="protein sequence ID" value="MDR6375202.1"/>
    <property type="molecule type" value="Genomic_DNA"/>
</dbReference>
<dbReference type="Pfam" id="PF20455">
    <property type="entry name" value="DUF6708"/>
    <property type="match status" value="1"/>
</dbReference>
<proteinExistence type="predicted"/>
<evidence type="ECO:0000256" key="1">
    <source>
        <dbReference type="SAM" id="Phobius"/>
    </source>
</evidence>
<keyword evidence="4" id="KW-1185">Reference proteome</keyword>
<protein>
    <recommendedName>
        <fullName evidence="2">DUF6708 domain-containing protein</fullName>
    </recommendedName>
</protein>
<name>A0ABU1KW79_9BURK</name>
<evidence type="ECO:0000313" key="3">
    <source>
        <dbReference type="EMBL" id="MDR6375202.1"/>
    </source>
</evidence>
<gene>
    <name evidence="3" type="ORF">J2776_001878</name>
</gene>
<feature type="transmembrane region" description="Helical" evidence="1">
    <location>
        <begin position="270"/>
        <end position="293"/>
    </location>
</feature>
<keyword evidence="1" id="KW-0472">Membrane</keyword>
<dbReference type="Proteomes" id="UP001185254">
    <property type="component" value="Unassembled WGS sequence"/>
</dbReference>
<dbReference type="RefSeq" id="WP_310065959.1">
    <property type="nucleotide sequence ID" value="NZ_JAVDQN010000001.1"/>
</dbReference>
<evidence type="ECO:0000313" key="4">
    <source>
        <dbReference type="Proteomes" id="UP001185254"/>
    </source>
</evidence>
<comment type="caution">
    <text evidence="3">The sequence shown here is derived from an EMBL/GenBank/DDBJ whole genome shotgun (WGS) entry which is preliminary data.</text>
</comment>
<feature type="domain" description="DUF6708" evidence="2">
    <location>
        <begin position="112"/>
        <end position="314"/>
    </location>
</feature>
<accession>A0ABU1KW79</accession>
<feature type="transmembrane region" description="Helical" evidence="1">
    <location>
        <begin position="60"/>
        <end position="79"/>
    </location>
</feature>
<feature type="transmembrane region" description="Helical" evidence="1">
    <location>
        <begin position="99"/>
        <end position="122"/>
    </location>
</feature>
<keyword evidence="1" id="KW-0812">Transmembrane</keyword>
<reference evidence="3 4" key="1">
    <citation type="submission" date="2023-07" db="EMBL/GenBank/DDBJ databases">
        <title>Sorghum-associated microbial communities from plants grown in Nebraska, USA.</title>
        <authorList>
            <person name="Schachtman D."/>
        </authorList>
    </citation>
    <scope>NUCLEOTIDE SEQUENCE [LARGE SCALE GENOMIC DNA]</scope>
    <source>
        <strain evidence="3 4">DS1039</strain>
    </source>
</reference>
<sequence length="322" mass="36641">MAWDGTVWVKLKRPLTEEEKARQLKVEVAASETPNDDFTVFSMNDVFLESTNVAFMQRGLLTYGCLAIIAGGGFFAWVMLWCLNNPPGNGSVQGGTLAIAYGFATLFLVFALAVVFIGLWGLRQENFTWTRFPIRFNRQTRTVYAFRGAGSKGVITVPWDKAFFFVEPRPRDRISRAYVFGIRCHVLDERGIVTQSFSVGHRVVTISDETTENGRSIVDGLKRQFEYIRRYMEQGPGVLSYPELVPTQVSLANSMRIWRRADRAILAERNLFTTLLVVVLSPFIYLTALLHYIGQRTSRQPVWPADVERECERAQFVETVRA</sequence>
<evidence type="ECO:0000259" key="2">
    <source>
        <dbReference type="Pfam" id="PF20455"/>
    </source>
</evidence>
<dbReference type="InterPro" id="IPR046554">
    <property type="entry name" value="DUF6708"/>
</dbReference>
<organism evidence="3 4">
    <name type="scientific">Paraburkholderia caledonica</name>
    <dbReference type="NCBI Taxonomy" id="134536"/>
    <lineage>
        <taxon>Bacteria</taxon>
        <taxon>Pseudomonadati</taxon>
        <taxon>Pseudomonadota</taxon>
        <taxon>Betaproteobacteria</taxon>
        <taxon>Burkholderiales</taxon>
        <taxon>Burkholderiaceae</taxon>
        <taxon>Paraburkholderia</taxon>
    </lineage>
</organism>